<accession>A0A3R8TA37</accession>
<gene>
    <name evidence="1" type="ORF">EIP75_17625</name>
</gene>
<organism evidence="1 2">
    <name type="scientific">Aquabacterium soli</name>
    <dbReference type="NCBI Taxonomy" id="2493092"/>
    <lineage>
        <taxon>Bacteria</taxon>
        <taxon>Pseudomonadati</taxon>
        <taxon>Pseudomonadota</taxon>
        <taxon>Betaproteobacteria</taxon>
        <taxon>Burkholderiales</taxon>
        <taxon>Aquabacterium</taxon>
    </lineage>
</organism>
<evidence type="ECO:0000313" key="2">
    <source>
        <dbReference type="Proteomes" id="UP000269265"/>
    </source>
</evidence>
<dbReference type="RefSeq" id="WP_125244601.1">
    <property type="nucleotide sequence ID" value="NZ_RSED01000016.1"/>
</dbReference>
<proteinExistence type="predicted"/>
<name>A0A3R8TA37_9BURK</name>
<dbReference type="AlphaFoldDB" id="A0A3R8TA37"/>
<protein>
    <submittedName>
        <fullName evidence="1">Uncharacterized protein</fullName>
    </submittedName>
</protein>
<comment type="caution">
    <text evidence="1">The sequence shown here is derived from an EMBL/GenBank/DDBJ whole genome shotgun (WGS) entry which is preliminary data.</text>
</comment>
<keyword evidence="2" id="KW-1185">Reference proteome</keyword>
<dbReference type="EMBL" id="RSED01000016">
    <property type="protein sequence ID" value="RRS02965.1"/>
    <property type="molecule type" value="Genomic_DNA"/>
</dbReference>
<reference evidence="1 2" key="1">
    <citation type="submission" date="2018-12" db="EMBL/GenBank/DDBJ databases">
        <title>The whole draft genome of Aquabacterium sp. SJQ9.</title>
        <authorList>
            <person name="Sun L."/>
            <person name="Gao X."/>
            <person name="Chen W."/>
            <person name="Huang K."/>
        </authorList>
    </citation>
    <scope>NUCLEOTIDE SEQUENCE [LARGE SCALE GENOMIC DNA]</scope>
    <source>
        <strain evidence="1 2">SJQ9</strain>
    </source>
</reference>
<dbReference type="Proteomes" id="UP000269265">
    <property type="component" value="Unassembled WGS sequence"/>
</dbReference>
<evidence type="ECO:0000313" key="1">
    <source>
        <dbReference type="EMBL" id="RRS02965.1"/>
    </source>
</evidence>
<sequence>MAEAALRDLRLEETVEVARVGHRLALGVQWIDALTQLPVESPAGAAWLSDLEAIGTRPLAQRFEAHSQGRQALRHAGRYRKLLDHTVAEADPLDHAVRAFGMRDPRLAAYAIGQDPRRYVPRRVAFTPVLASGVPPASIVNTRTAWLWPGAAYPLPSRSTGLRGCIRREVSPGVNATVPWARVIATRAGAGPANFNTEAQIGWAHGDDRGEFLLVLGNGAVSGAADLPAALNLNVWVFLPPTLPLFNAADPLASLPLDNAGTAVLNDVLKGMAVPPTYAPQAVRSLSLALGEVRTMSDADLLFV</sequence>
<dbReference type="OrthoDB" id="9151199at2"/>